<protein>
    <submittedName>
        <fullName evidence="2">Uncharacterized protein</fullName>
    </submittedName>
</protein>
<evidence type="ECO:0000313" key="3">
    <source>
        <dbReference type="Proteomes" id="UP001059893"/>
    </source>
</evidence>
<accession>A0ABQ8N5P0</accession>
<gene>
    <name evidence="2" type="ORF">MCOR33_010431</name>
</gene>
<feature type="region of interest" description="Disordered" evidence="1">
    <location>
        <begin position="77"/>
        <end position="129"/>
    </location>
</feature>
<feature type="region of interest" description="Disordered" evidence="1">
    <location>
        <begin position="29"/>
        <end position="57"/>
    </location>
</feature>
<name>A0ABQ8N5P0_PYRGI</name>
<proteinExistence type="predicted"/>
<sequence length="129" mass="14151">MGAVMGDLVQTLMSQGKKYEIEGDKLQNVGISDSSALKGPGSGRGRGRRGDGGRTTRPARVLYQIYNENPNWSMQSGWKSEVKGKKVKGSRDKCARGKQRNLWWQDAEEGSERDVTGGAKRANSTRCDS</sequence>
<keyword evidence="3" id="KW-1185">Reference proteome</keyword>
<feature type="compositionally biased region" description="Basic and acidic residues" evidence="1">
    <location>
        <begin position="80"/>
        <end position="95"/>
    </location>
</feature>
<comment type="caution">
    <text evidence="2">The sequence shown here is derived from an EMBL/GenBank/DDBJ whole genome shotgun (WGS) entry which is preliminary data.</text>
</comment>
<dbReference type="EMBL" id="JABSND010000344">
    <property type="protein sequence ID" value="KAI6291683.1"/>
    <property type="molecule type" value="Genomic_DNA"/>
</dbReference>
<organism evidence="2 3">
    <name type="scientific">Pyricularia grisea</name>
    <name type="common">Crabgrass-specific blast fungus</name>
    <name type="synonym">Magnaporthe grisea</name>
    <dbReference type="NCBI Taxonomy" id="148305"/>
    <lineage>
        <taxon>Eukaryota</taxon>
        <taxon>Fungi</taxon>
        <taxon>Dikarya</taxon>
        <taxon>Ascomycota</taxon>
        <taxon>Pezizomycotina</taxon>
        <taxon>Sordariomycetes</taxon>
        <taxon>Sordariomycetidae</taxon>
        <taxon>Magnaporthales</taxon>
        <taxon>Pyriculariaceae</taxon>
        <taxon>Pyricularia</taxon>
    </lineage>
</organism>
<dbReference type="Proteomes" id="UP001059893">
    <property type="component" value="Unassembled WGS sequence"/>
</dbReference>
<reference evidence="2" key="1">
    <citation type="submission" date="2021-01" db="EMBL/GenBank/DDBJ databases">
        <title>Deciphering the adaptive evolutionary patterns associated with biogeogrpahic diversity in the finger millet blast pathogen Magnaporthe oryzae in Eastern Africa.</title>
        <authorList>
            <person name="Onyema G."/>
            <person name="Shittu T.A."/>
            <person name="Dodsworth S."/>
            <person name="Devilliers S."/>
            <person name="Muthumeenakshi S."/>
            <person name="Sreenivasaprasad S."/>
        </authorList>
    </citation>
    <scope>NUCLEOTIDE SEQUENCE</scope>
    <source>
        <strain evidence="2">D15/s37</strain>
    </source>
</reference>
<evidence type="ECO:0000256" key="1">
    <source>
        <dbReference type="SAM" id="MobiDB-lite"/>
    </source>
</evidence>
<evidence type="ECO:0000313" key="2">
    <source>
        <dbReference type="EMBL" id="KAI6291683.1"/>
    </source>
</evidence>